<dbReference type="PANTHER" id="PTHR44757">
    <property type="entry name" value="DIGUANYLATE CYCLASE DGCP"/>
    <property type="match status" value="1"/>
</dbReference>
<feature type="transmembrane region" description="Helical" evidence="3">
    <location>
        <begin position="244"/>
        <end position="266"/>
    </location>
</feature>
<evidence type="ECO:0000313" key="8">
    <source>
        <dbReference type="EMBL" id="PSJ47680.1"/>
    </source>
</evidence>
<dbReference type="FunFam" id="3.20.20.450:FF:000001">
    <property type="entry name" value="Cyclic di-GMP phosphodiesterase yahA"/>
    <property type="match status" value="1"/>
</dbReference>
<comment type="caution">
    <text evidence="8">The sequence shown here is derived from an EMBL/GenBank/DDBJ whole genome shotgun (WGS) entry which is preliminary data.</text>
</comment>
<dbReference type="Pfam" id="PF00990">
    <property type="entry name" value="GGDEF"/>
    <property type="match status" value="1"/>
</dbReference>
<name>A0A2P7RBX5_9GAMM</name>
<dbReference type="Pfam" id="PF00497">
    <property type="entry name" value="SBP_bac_3"/>
    <property type="match status" value="1"/>
</dbReference>
<dbReference type="SMART" id="SM00091">
    <property type="entry name" value="PAS"/>
    <property type="match status" value="1"/>
</dbReference>
<dbReference type="NCBIfam" id="TIGR00254">
    <property type="entry name" value="GGDEF"/>
    <property type="match status" value="1"/>
</dbReference>
<evidence type="ECO:0000256" key="3">
    <source>
        <dbReference type="SAM" id="Phobius"/>
    </source>
</evidence>
<sequence length="844" mass="94497">MLACWVGQADAQPLRVGVYHNPPKILADDQGRPGGIFGELLAEIAREEGWQLEPVQCQWSQCLDWLASGRIDLMPDVAFSEERAARFAFHRTPALRSWSQIYTAPDRQLTSLLELDGKRLAVLDGSIQQQFLAQLVDNFGLVVTWLPVGSLEDAFDAVIRQRADAVAANHFIGNQQALSRELVASPILFQPSKLYFATPLGRHPAVLAAIDRHLDAWQADEGSRYFGILARWSARQTDWQPPPVLWWGLAALVSALLLALGFNLLLRRRVAEKTLGLQASEARLNTILDSVEAYIYIKDEELRYQYANRKVCELFGLSQAQIIGQRDTRFFDADTCARLRQNDLRVLQQGERVAHEEVNYLSDNGEPRTYLTVKLPLRHPDGRIYALCGISTDITAYRQLQDDLHHLAFYDPLTRLANRRLLLDHLHHALASSHNTGYQGALVLVDLDNFKNINDTLGHDQGDQLLLQTAERLRQSLASTDTAGRLGSDEFVLILEDLNPHATEAVMQARDRAGHLLEQLARPYELGGRHYTCSASIGIAMFSDVQGHVEELLKAADLAMFAAKADGRNTLHFFNKAMQNEVNQRSRVEAALRQAIDHDQLELHVQPLVDSQACVTGMEALLRWQHPELGRLSPADFIPLAESSDLIVLLGDWVLRQACRLLADWAGDPAMARLSLAVNISPRQFRHPDFVGRLRQSLQHSGADPTRLELEITESLLIDDIEQTIARMAQLQQLGLRFSLDDFGTGYASLGYLKRLPLNQLKIDQSFVQDLLTDPNDEAIVGAIIALGRSLDLRVIAEGVETAEQAERLRQLGCTAFQGYWFGKPASADHWRQWLAQSDGVARG</sequence>
<feature type="domain" description="EAL" evidence="6">
    <location>
        <begin position="585"/>
        <end position="839"/>
    </location>
</feature>
<keyword evidence="2" id="KW-0973">c-di-GMP</keyword>
<dbReference type="InterPro" id="IPR029787">
    <property type="entry name" value="Nucleotide_cyclase"/>
</dbReference>
<dbReference type="PROSITE" id="PS50887">
    <property type="entry name" value="GGDEF"/>
    <property type="match status" value="1"/>
</dbReference>
<dbReference type="InterPro" id="IPR043128">
    <property type="entry name" value="Rev_trsase/Diguanyl_cyclase"/>
</dbReference>
<dbReference type="Gene3D" id="3.30.450.20">
    <property type="entry name" value="PAS domain"/>
    <property type="match status" value="1"/>
</dbReference>
<dbReference type="PROSITE" id="PS50112">
    <property type="entry name" value="PAS"/>
    <property type="match status" value="1"/>
</dbReference>
<feature type="domain" description="PAS" evidence="4">
    <location>
        <begin position="280"/>
        <end position="350"/>
    </location>
</feature>
<evidence type="ECO:0000259" key="7">
    <source>
        <dbReference type="PROSITE" id="PS50887"/>
    </source>
</evidence>
<dbReference type="Proteomes" id="UP000240243">
    <property type="component" value="Unassembled WGS sequence"/>
</dbReference>
<dbReference type="SUPFAM" id="SSF55785">
    <property type="entry name" value="PYP-like sensor domain (PAS domain)"/>
    <property type="match status" value="1"/>
</dbReference>
<dbReference type="InterPro" id="IPR000700">
    <property type="entry name" value="PAS-assoc_C"/>
</dbReference>
<dbReference type="SMART" id="SM00267">
    <property type="entry name" value="GGDEF"/>
    <property type="match status" value="1"/>
</dbReference>
<evidence type="ECO:0000313" key="9">
    <source>
        <dbReference type="Proteomes" id="UP000240243"/>
    </source>
</evidence>
<evidence type="ECO:0000256" key="1">
    <source>
        <dbReference type="ARBA" id="ARBA00012282"/>
    </source>
</evidence>
<dbReference type="InterPro" id="IPR000014">
    <property type="entry name" value="PAS"/>
</dbReference>
<dbReference type="CDD" id="cd00130">
    <property type="entry name" value="PAS"/>
    <property type="match status" value="1"/>
</dbReference>
<dbReference type="InterPro" id="IPR001633">
    <property type="entry name" value="EAL_dom"/>
</dbReference>
<dbReference type="AlphaFoldDB" id="A0A2P7RBX5"/>
<dbReference type="Gene3D" id="3.40.190.10">
    <property type="entry name" value="Periplasmic binding protein-like II"/>
    <property type="match status" value="2"/>
</dbReference>
<dbReference type="InterPro" id="IPR001638">
    <property type="entry name" value="Solute-binding_3/MltF_N"/>
</dbReference>
<dbReference type="SUPFAM" id="SSF53850">
    <property type="entry name" value="Periplasmic binding protein-like II"/>
    <property type="match status" value="1"/>
</dbReference>
<dbReference type="InterPro" id="IPR052155">
    <property type="entry name" value="Biofilm_reg_signaling"/>
</dbReference>
<dbReference type="OrthoDB" id="9804951at2"/>
<gene>
    <name evidence="8" type="ORF">C7H85_02285</name>
</gene>
<proteinExistence type="predicted"/>
<organism evidence="8 9">
    <name type="scientific">Zobellella endophytica</name>
    <dbReference type="NCBI Taxonomy" id="2116700"/>
    <lineage>
        <taxon>Bacteria</taxon>
        <taxon>Pseudomonadati</taxon>
        <taxon>Pseudomonadota</taxon>
        <taxon>Gammaproteobacteria</taxon>
        <taxon>Aeromonadales</taxon>
        <taxon>Aeromonadaceae</taxon>
        <taxon>Zobellella</taxon>
    </lineage>
</organism>
<accession>A0A2P7RBX5</accession>
<dbReference type="NCBIfam" id="TIGR00229">
    <property type="entry name" value="sensory_box"/>
    <property type="match status" value="1"/>
</dbReference>
<dbReference type="PROSITE" id="PS50883">
    <property type="entry name" value="EAL"/>
    <property type="match status" value="1"/>
</dbReference>
<feature type="domain" description="GGDEF" evidence="7">
    <location>
        <begin position="438"/>
        <end position="576"/>
    </location>
</feature>
<dbReference type="SUPFAM" id="SSF55073">
    <property type="entry name" value="Nucleotide cyclase"/>
    <property type="match status" value="1"/>
</dbReference>
<dbReference type="GO" id="GO:0071111">
    <property type="term" value="F:cyclic-guanylate-specific phosphodiesterase activity"/>
    <property type="evidence" value="ECO:0007669"/>
    <property type="project" value="UniProtKB-EC"/>
</dbReference>
<evidence type="ECO:0000259" key="6">
    <source>
        <dbReference type="PROSITE" id="PS50883"/>
    </source>
</evidence>
<dbReference type="Gene3D" id="3.20.20.450">
    <property type="entry name" value="EAL domain"/>
    <property type="match status" value="1"/>
</dbReference>
<dbReference type="InterPro" id="IPR013656">
    <property type="entry name" value="PAS_4"/>
</dbReference>
<evidence type="ECO:0000259" key="5">
    <source>
        <dbReference type="PROSITE" id="PS50113"/>
    </source>
</evidence>
<reference evidence="8 9" key="1">
    <citation type="submission" date="2018-03" db="EMBL/GenBank/DDBJ databases">
        <title>The draft genome of Zobellella sp. 59N8.</title>
        <authorList>
            <person name="Liu L."/>
            <person name="Li L."/>
            <person name="Zhang X."/>
            <person name="Liang L."/>
            <person name="Wang T."/>
        </authorList>
    </citation>
    <scope>NUCLEOTIDE SEQUENCE [LARGE SCALE GENOMIC DNA]</scope>
    <source>
        <strain evidence="8 9">59N8</strain>
    </source>
</reference>
<dbReference type="CDD" id="cd01948">
    <property type="entry name" value="EAL"/>
    <property type="match status" value="1"/>
</dbReference>
<keyword evidence="3" id="KW-1133">Transmembrane helix</keyword>
<dbReference type="PANTHER" id="PTHR44757:SF2">
    <property type="entry name" value="BIOFILM ARCHITECTURE MAINTENANCE PROTEIN MBAA"/>
    <property type="match status" value="1"/>
</dbReference>
<dbReference type="PROSITE" id="PS50113">
    <property type="entry name" value="PAC"/>
    <property type="match status" value="1"/>
</dbReference>
<keyword evidence="3" id="KW-0812">Transmembrane</keyword>
<dbReference type="EC" id="3.1.4.52" evidence="1"/>
<keyword evidence="9" id="KW-1185">Reference proteome</keyword>
<dbReference type="Gene3D" id="3.30.70.270">
    <property type="match status" value="1"/>
</dbReference>
<evidence type="ECO:0000259" key="4">
    <source>
        <dbReference type="PROSITE" id="PS50112"/>
    </source>
</evidence>
<dbReference type="InterPro" id="IPR035919">
    <property type="entry name" value="EAL_sf"/>
</dbReference>
<keyword evidence="3" id="KW-0472">Membrane</keyword>
<feature type="domain" description="PAC" evidence="5">
    <location>
        <begin position="354"/>
        <end position="406"/>
    </location>
</feature>
<dbReference type="Pfam" id="PF08448">
    <property type="entry name" value="PAS_4"/>
    <property type="match status" value="1"/>
</dbReference>
<dbReference type="Pfam" id="PF00563">
    <property type="entry name" value="EAL"/>
    <property type="match status" value="1"/>
</dbReference>
<evidence type="ECO:0000256" key="2">
    <source>
        <dbReference type="ARBA" id="ARBA00022636"/>
    </source>
</evidence>
<dbReference type="EMBL" id="PXYG01000001">
    <property type="protein sequence ID" value="PSJ47680.1"/>
    <property type="molecule type" value="Genomic_DNA"/>
</dbReference>
<dbReference type="InterPro" id="IPR035965">
    <property type="entry name" value="PAS-like_dom_sf"/>
</dbReference>
<dbReference type="CDD" id="cd01949">
    <property type="entry name" value="GGDEF"/>
    <property type="match status" value="1"/>
</dbReference>
<dbReference type="SUPFAM" id="SSF141868">
    <property type="entry name" value="EAL domain-like"/>
    <property type="match status" value="1"/>
</dbReference>
<dbReference type="SMART" id="SM00062">
    <property type="entry name" value="PBPb"/>
    <property type="match status" value="1"/>
</dbReference>
<dbReference type="SMART" id="SM00052">
    <property type="entry name" value="EAL"/>
    <property type="match status" value="1"/>
</dbReference>
<dbReference type="InterPro" id="IPR000160">
    <property type="entry name" value="GGDEF_dom"/>
</dbReference>
<protein>
    <recommendedName>
        <fullName evidence="1">cyclic-guanylate-specific phosphodiesterase</fullName>
        <ecNumber evidence="1">3.1.4.52</ecNumber>
    </recommendedName>
</protein>